<dbReference type="InterPro" id="IPR052332">
    <property type="entry name" value="OxLDL_rcpt1-like"/>
</dbReference>
<evidence type="ECO:0000256" key="7">
    <source>
        <dbReference type="ARBA" id="ARBA00022692"/>
    </source>
</evidence>
<dbReference type="GO" id="GO:0002376">
    <property type="term" value="P:immune system process"/>
    <property type="evidence" value="ECO:0007669"/>
    <property type="project" value="UniProtKB-KW"/>
</dbReference>
<dbReference type="PANTHER" id="PTHR47298:SF1">
    <property type="entry name" value="OXIDIZED LOW-DENSITY LIPOPROTEIN RECEPTOR 1"/>
    <property type="match status" value="1"/>
</dbReference>
<dbReference type="GO" id="GO:0042157">
    <property type="term" value="P:lipoprotein metabolic process"/>
    <property type="evidence" value="ECO:0007669"/>
    <property type="project" value="TreeGrafter"/>
</dbReference>
<evidence type="ECO:0000256" key="22">
    <source>
        <dbReference type="ARBA" id="ARBA00041191"/>
    </source>
</evidence>
<keyword evidence="8" id="KW-0430">Lectin</keyword>
<dbReference type="CDD" id="cd03593">
    <property type="entry name" value="CLECT_NK_receptors_like"/>
    <property type="match status" value="1"/>
</dbReference>
<keyword evidence="12 25" id="KW-1133">Transmembrane helix</keyword>
<proteinExistence type="predicted"/>
<keyword evidence="13" id="KW-0175">Coiled coil</keyword>
<dbReference type="PANTHER" id="PTHR47298">
    <property type="entry name" value="OXIDIZED LOW-DENSITY LIPOPROTEIN RECEPTOR 1"/>
    <property type="match status" value="1"/>
</dbReference>
<dbReference type="GO" id="GO:0005576">
    <property type="term" value="C:extracellular region"/>
    <property type="evidence" value="ECO:0007669"/>
    <property type="project" value="UniProtKB-SubCell"/>
</dbReference>
<dbReference type="SMART" id="SM00034">
    <property type="entry name" value="CLECT"/>
    <property type="match status" value="1"/>
</dbReference>
<evidence type="ECO:0000256" key="14">
    <source>
        <dbReference type="ARBA" id="ARBA00023136"/>
    </source>
</evidence>
<evidence type="ECO:0000256" key="12">
    <source>
        <dbReference type="ARBA" id="ARBA00022989"/>
    </source>
</evidence>
<dbReference type="InterPro" id="IPR033992">
    <property type="entry name" value="NKR-like_CTLD"/>
</dbReference>
<evidence type="ECO:0000256" key="2">
    <source>
        <dbReference type="ARBA" id="ARBA00004285"/>
    </source>
</evidence>
<evidence type="ECO:0000256" key="25">
    <source>
        <dbReference type="SAM" id="Phobius"/>
    </source>
</evidence>
<accession>A0A8C0XQ89</accession>
<evidence type="ECO:0000256" key="9">
    <source>
        <dbReference type="ARBA" id="ARBA00022859"/>
    </source>
</evidence>
<evidence type="ECO:0000256" key="3">
    <source>
        <dbReference type="ARBA" id="ARBA00004401"/>
    </source>
</evidence>
<evidence type="ECO:0000256" key="24">
    <source>
        <dbReference type="ARBA" id="ARBA00041771"/>
    </source>
</evidence>
<keyword evidence="11" id="KW-0735">Signal-anchor</keyword>
<evidence type="ECO:0000256" key="17">
    <source>
        <dbReference type="ARBA" id="ARBA00023170"/>
    </source>
</evidence>
<dbReference type="AlphaFoldDB" id="A0A8C0XQ89"/>
<dbReference type="GO" id="GO:0045121">
    <property type="term" value="C:membrane raft"/>
    <property type="evidence" value="ECO:0007669"/>
    <property type="project" value="UniProtKB-SubCell"/>
</dbReference>
<dbReference type="GO" id="GO:0005041">
    <property type="term" value="F:low-density lipoprotein particle receptor activity"/>
    <property type="evidence" value="ECO:0007669"/>
    <property type="project" value="TreeGrafter"/>
</dbReference>
<evidence type="ECO:0000256" key="16">
    <source>
        <dbReference type="ARBA" id="ARBA00023157"/>
    </source>
</evidence>
<evidence type="ECO:0000256" key="13">
    <source>
        <dbReference type="ARBA" id="ARBA00023054"/>
    </source>
</evidence>
<keyword evidence="6" id="KW-0964">Secreted</keyword>
<sequence length="191" mass="21948">MTFDDLKMKPMKDQPNHKSYGEKAKGLRFLSSLWWCPATMTLGIICLGLLVIIIMLGMQCPCPQDWIWHGENCYLFSSGQFNWEKSRENCLSLDAQLLKINSTDDLDFIWQMTSHSSFPFWTGLSLRKPSSWLWEDGSPLRSRLFRLQGAFSQMYPSGTCAYLQQRNVFAENCILSAFSICQKKAHLLGAQ</sequence>
<keyword evidence="18" id="KW-0325">Glycoprotein</keyword>
<dbReference type="Gene3D" id="3.10.100.10">
    <property type="entry name" value="Mannose-Binding Protein A, subunit A"/>
    <property type="match status" value="1"/>
</dbReference>
<comment type="subcellular location">
    <subcellularLocation>
        <location evidence="1">Cell membrane</location>
        <topology evidence="1">Lipid-anchor</topology>
    </subcellularLocation>
    <subcellularLocation>
        <location evidence="3">Cell membrane</location>
        <topology evidence="3">Single-pass type II membrane protein</topology>
    </subcellularLocation>
    <subcellularLocation>
        <location evidence="2">Membrane raft</location>
    </subcellularLocation>
    <subcellularLocation>
        <location evidence="4">Secreted</location>
    </subcellularLocation>
</comment>
<dbReference type="GO" id="GO:0005886">
    <property type="term" value="C:plasma membrane"/>
    <property type="evidence" value="ECO:0007669"/>
    <property type="project" value="UniProtKB-SubCell"/>
</dbReference>
<keyword evidence="19" id="KW-0395">Inflammatory response</keyword>
<dbReference type="InterPro" id="IPR001304">
    <property type="entry name" value="C-type_lectin-like"/>
</dbReference>
<dbReference type="InterPro" id="IPR016186">
    <property type="entry name" value="C-type_lectin-like/link_sf"/>
</dbReference>
<evidence type="ECO:0000256" key="11">
    <source>
        <dbReference type="ARBA" id="ARBA00022968"/>
    </source>
</evidence>
<protein>
    <recommendedName>
        <fullName evidence="22">Oxidized low-density lipoprotein receptor 1</fullName>
    </recommendedName>
    <alternativeName>
        <fullName evidence="23">Lectin-like oxidized LDL receptor 1</fullName>
    </alternativeName>
    <alternativeName>
        <fullName evidence="24">Lectin-type oxidized LDL receptor 1</fullName>
    </alternativeName>
</protein>
<evidence type="ECO:0000259" key="26">
    <source>
        <dbReference type="PROSITE" id="PS50041"/>
    </source>
</evidence>
<dbReference type="Pfam" id="PF00059">
    <property type="entry name" value="Lectin_C"/>
    <property type="match status" value="1"/>
</dbReference>
<evidence type="ECO:0000256" key="8">
    <source>
        <dbReference type="ARBA" id="ARBA00022734"/>
    </source>
</evidence>
<evidence type="ECO:0000256" key="10">
    <source>
        <dbReference type="ARBA" id="ARBA00022889"/>
    </source>
</evidence>
<keyword evidence="5" id="KW-1003">Cell membrane</keyword>
<keyword evidence="17" id="KW-0675">Receptor</keyword>
<dbReference type="InterPro" id="IPR016187">
    <property type="entry name" value="CTDL_fold"/>
</dbReference>
<feature type="transmembrane region" description="Helical" evidence="25">
    <location>
        <begin position="33"/>
        <end position="58"/>
    </location>
</feature>
<feature type="domain" description="C-type lectin" evidence="26">
    <location>
        <begin position="69"/>
        <end position="182"/>
    </location>
</feature>
<evidence type="ECO:0000256" key="5">
    <source>
        <dbReference type="ARBA" id="ARBA00022475"/>
    </source>
</evidence>
<comment type="subunit">
    <text evidence="21">Homodimer; disulfide-linked. May form a hexamer composed of 3 homodimers. Interacts with HSP70.</text>
</comment>
<name>A0A8C0XQ89_CASCN</name>
<dbReference type="GO" id="GO:0006954">
    <property type="term" value="P:inflammatory response"/>
    <property type="evidence" value="ECO:0007669"/>
    <property type="project" value="UniProtKB-KW"/>
</dbReference>
<keyword evidence="14 25" id="KW-0472">Membrane</keyword>
<dbReference type="GO" id="GO:0030246">
    <property type="term" value="F:carbohydrate binding"/>
    <property type="evidence" value="ECO:0007669"/>
    <property type="project" value="UniProtKB-KW"/>
</dbReference>
<evidence type="ECO:0000256" key="1">
    <source>
        <dbReference type="ARBA" id="ARBA00004193"/>
    </source>
</evidence>
<evidence type="ECO:0000256" key="23">
    <source>
        <dbReference type="ARBA" id="ARBA00041686"/>
    </source>
</evidence>
<evidence type="ECO:0000256" key="20">
    <source>
        <dbReference type="ARBA" id="ARBA00023288"/>
    </source>
</evidence>
<evidence type="ECO:0000256" key="21">
    <source>
        <dbReference type="ARBA" id="ARBA00038751"/>
    </source>
</evidence>
<dbReference type="GO" id="GO:0043235">
    <property type="term" value="C:receptor complex"/>
    <property type="evidence" value="ECO:0007669"/>
    <property type="project" value="TreeGrafter"/>
</dbReference>
<keyword evidence="7 25" id="KW-0812">Transmembrane</keyword>
<evidence type="ECO:0000256" key="4">
    <source>
        <dbReference type="ARBA" id="ARBA00004613"/>
    </source>
</evidence>
<evidence type="ECO:0000256" key="15">
    <source>
        <dbReference type="ARBA" id="ARBA00023139"/>
    </source>
</evidence>
<evidence type="ECO:0000313" key="27">
    <source>
        <dbReference type="Ensembl" id="ENSCCNP00000031563.1"/>
    </source>
</evidence>
<dbReference type="GO" id="GO:0007159">
    <property type="term" value="P:leukocyte cell-cell adhesion"/>
    <property type="evidence" value="ECO:0007669"/>
    <property type="project" value="TreeGrafter"/>
</dbReference>
<keyword evidence="15" id="KW-0564">Palmitate</keyword>
<evidence type="ECO:0000256" key="6">
    <source>
        <dbReference type="ARBA" id="ARBA00022525"/>
    </source>
</evidence>
<organism evidence="27">
    <name type="scientific">Castor canadensis</name>
    <name type="common">American beaver</name>
    <dbReference type="NCBI Taxonomy" id="51338"/>
    <lineage>
        <taxon>Eukaryota</taxon>
        <taxon>Metazoa</taxon>
        <taxon>Chordata</taxon>
        <taxon>Craniata</taxon>
        <taxon>Vertebrata</taxon>
        <taxon>Euteleostomi</taxon>
        <taxon>Mammalia</taxon>
        <taxon>Eutheria</taxon>
        <taxon>Euarchontoglires</taxon>
        <taxon>Glires</taxon>
        <taxon>Rodentia</taxon>
        <taxon>Castorimorpha</taxon>
        <taxon>Castoridae</taxon>
        <taxon>Castor</taxon>
    </lineage>
</organism>
<dbReference type="Ensembl" id="ENSCCNT00000039688.1">
    <property type="protein sequence ID" value="ENSCCNP00000031563.1"/>
    <property type="gene ID" value="ENSCCNG00000030057.1"/>
</dbReference>
<evidence type="ECO:0000256" key="18">
    <source>
        <dbReference type="ARBA" id="ARBA00023180"/>
    </source>
</evidence>
<dbReference type="PROSITE" id="PS50041">
    <property type="entry name" value="C_TYPE_LECTIN_2"/>
    <property type="match status" value="1"/>
</dbReference>
<keyword evidence="16" id="KW-1015">Disulfide bond</keyword>
<evidence type="ECO:0000256" key="19">
    <source>
        <dbReference type="ARBA" id="ARBA00023198"/>
    </source>
</evidence>
<keyword evidence="20" id="KW-0449">Lipoprotein</keyword>
<dbReference type="SUPFAM" id="SSF56436">
    <property type="entry name" value="C-type lectin-like"/>
    <property type="match status" value="1"/>
</dbReference>
<reference evidence="27" key="1">
    <citation type="submission" date="2023-09" db="UniProtKB">
        <authorList>
            <consortium name="Ensembl"/>
        </authorList>
    </citation>
    <scope>IDENTIFICATION</scope>
</reference>
<keyword evidence="9" id="KW-0391">Immunity</keyword>
<keyword evidence="10" id="KW-0130">Cell adhesion</keyword>